<keyword evidence="6" id="KW-0472">Membrane</keyword>
<reference evidence="8 9" key="1">
    <citation type="journal article" date="2021" name="Comput. Struct. Biotechnol. J.">
        <title>De novo genome assembly of the potent medicinal plant Rehmannia glutinosa using nanopore technology.</title>
        <authorList>
            <person name="Ma L."/>
            <person name="Dong C."/>
            <person name="Song C."/>
            <person name="Wang X."/>
            <person name="Zheng X."/>
            <person name="Niu Y."/>
            <person name="Chen S."/>
            <person name="Feng W."/>
        </authorList>
    </citation>
    <scope>NUCLEOTIDE SEQUENCE [LARGE SCALE GENOMIC DNA]</scope>
    <source>
        <strain evidence="8">DH-2019</strain>
    </source>
</reference>
<keyword evidence="6" id="KW-0496">Mitochondrion</keyword>
<dbReference type="EMBL" id="JABTTQ020000006">
    <property type="protein sequence ID" value="KAK6152941.1"/>
    <property type="molecule type" value="Genomic_DNA"/>
</dbReference>
<dbReference type="CDD" id="cd16260">
    <property type="entry name" value="EF4_III"/>
    <property type="match status" value="1"/>
</dbReference>
<dbReference type="InterPro" id="IPR038363">
    <property type="entry name" value="LepA_C_sf"/>
</dbReference>
<proteinExistence type="inferred from homology"/>
<dbReference type="PANTHER" id="PTHR43512:SF4">
    <property type="entry name" value="TRANSLATION FACTOR GUF1 HOMOLOG, CHLOROPLASTIC"/>
    <property type="match status" value="1"/>
</dbReference>
<evidence type="ECO:0000256" key="6">
    <source>
        <dbReference type="HAMAP-Rule" id="MF_03137"/>
    </source>
</evidence>
<comment type="similarity">
    <text evidence="6">Belongs to the GTP-binding elongation factor family. LepA subfamily.</text>
</comment>
<dbReference type="NCBIfam" id="TIGR00231">
    <property type="entry name" value="small_GTP"/>
    <property type="match status" value="1"/>
</dbReference>
<evidence type="ECO:0000313" key="8">
    <source>
        <dbReference type="EMBL" id="KAK6152941.1"/>
    </source>
</evidence>
<dbReference type="SMART" id="SM00838">
    <property type="entry name" value="EFG_C"/>
    <property type="match status" value="1"/>
</dbReference>
<dbReference type="CDD" id="cd03709">
    <property type="entry name" value="lepA_C"/>
    <property type="match status" value="1"/>
</dbReference>
<keyword evidence="6" id="KW-0999">Mitochondrion inner membrane</keyword>
<dbReference type="PROSITE" id="PS51722">
    <property type="entry name" value="G_TR_2"/>
    <property type="match status" value="1"/>
</dbReference>
<dbReference type="Gene3D" id="2.40.30.10">
    <property type="entry name" value="Translation factors"/>
    <property type="match status" value="1"/>
</dbReference>
<evidence type="ECO:0000256" key="1">
    <source>
        <dbReference type="ARBA" id="ARBA00005454"/>
    </source>
</evidence>
<dbReference type="InterPro" id="IPR013842">
    <property type="entry name" value="LepA_CTD"/>
</dbReference>
<keyword evidence="5 6" id="KW-0342">GTP-binding</keyword>
<sequence>MAATADFCRIKLALSESSPNRCSHAANFTRPGFFSLNKIEFQFHRRNYLSTGEAGVLRHKRRRGFRVCCQAAGTGVQPKSAPSDRDLELAARAGKDRLLKVPSSRIRNFSIIAHIDHGKSTLADKLLQMTGTVESREMKEQFLDNMDLERERGITIKLQAARMRFMYNNEPYCLNLIDTPGHVDFSYEVSRSLAACEGALLVVDASQGVEAQTLANVYLALENTLEIIPVLNKIDLPGAEPERVCREIEEVVGLDCSDAIYCSAKVGTLSPISFPEGIGINEILSAIVQKIPPPQDTAERPLRALIFDSYYDAYRGVIVYFRLIDGTIKKGDRILFMASGKDYYADEVGVLSPNQLQVDQLYAGEVGYLSASIRSVADARVGDTITHYSRKAEQSLPGYKEATPMVFCGLFPIDADQFHELRDALEKLQLNDAALKFEPETSSAMGFGFRCGFLGLLHMEIVQERLEREYNLSLITTAPSVVYKVNCVNGDTVECSNPSLLPEPGSRRSIEEPFVKIEMLTPKDYIGALMELAQDRRGDFKEIKFITENRASIIYELPLAEMVGDFFDQLKSRSKGYASMEYSVIGYKESDLIKLDIQINGDPVEPLSTIVHKDKAYAIGRALTQKLKELIPRQMFKVPIQACIGSKVIASEALSAIRKDVLAKCYERLILVLLCSDQAEGKKRMKAIGRVDVPQEAFMAVLKLEKEVL</sequence>
<dbReference type="PANTHER" id="PTHR43512">
    <property type="entry name" value="TRANSLATION FACTOR GUF1-RELATED"/>
    <property type="match status" value="1"/>
</dbReference>
<dbReference type="CDD" id="cd03699">
    <property type="entry name" value="EF4_II"/>
    <property type="match status" value="1"/>
</dbReference>
<accession>A0ABR0X2A5</accession>
<dbReference type="InterPro" id="IPR027417">
    <property type="entry name" value="P-loop_NTPase"/>
</dbReference>
<dbReference type="InterPro" id="IPR004161">
    <property type="entry name" value="EFTu-like_2"/>
</dbReference>
<dbReference type="EC" id="3.6.5.n1" evidence="6"/>
<feature type="binding site" evidence="6">
    <location>
        <begin position="113"/>
        <end position="120"/>
    </location>
    <ligand>
        <name>GTP</name>
        <dbReference type="ChEBI" id="CHEBI:37565"/>
    </ligand>
</feature>
<comment type="function">
    <text evidence="6">Promotes mitochondrial protein synthesis. May act as a fidelity factor of the translation reaction, by catalyzing a one-codon backward translocation of tRNAs on improperly translocated ribosomes. Binds to mitochondrial ribosomes in a GTP-dependent manner.</text>
</comment>
<dbReference type="Gene3D" id="3.30.70.2570">
    <property type="entry name" value="Elongation factor 4, C-terminal domain"/>
    <property type="match status" value="1"/>
</dbReference>
<keyword evidence="3 6" id="KW-0378">Hydrolase</keyword>
<dbReference type="InterPro" id="IPR035647">
    <property type="entry name" value="EFG_III/V"/>
</dbReference>
<dbReference type="HAMAP" id="MF_00071">
    <property type="entry name" value="LepA"/>
    <property type="match status" value="1"/>
</dbReference>
<dbReference type="Pfam" id="PF03144">
    <property type="entry name" value="GTP_EFTU_D2"/>
    <property type="match status" value="1"/>
</dbReference>
<dbReference type="InterPro" id="IPR005225">
    <property type="entry name" value="Small_GTP-bd"/>
</dbReference>
<dbReference type="Pfam" id="PF06421">
    <property type="entry name" value="LepA_C"/>
    <property type="match status" value="1"/>
</dbReference>
<evidence type="ECO:0000259" key="7">
    <source>
        <dbReference type="PROSITE" id="PS51722"/>
    </source>
</evidence>
<dbReference type="InterPro" id="IPR035654">
    <property type="entry name" value="LepA_IV"/>
</dbReference>
<dbReference type="InterPro" id="IPR031157">
    <property type="entry name" value="G_TR_CS"/>
</dbReference>
<comment type="catalytic activity">
    <reaction evidence="6">
        <text>GTP + H2O = GDP + phosphate + H(+)</text>
        <dbReference type="Rhea" id="RHEA:19669"/>
        <dbReference type="ChEBI" id="CHEBI:15377"/>
        <dbReference type="ChEBI" id="CHEBI:15378"/>
        <dbReference type="ChEBI" id="CHEBI:37565"/>
        <dbReference type="ChEBI" id="CHEBI:43474"/>
        <dbReference type="ChEBI" id="CHEBI:58189"/>
        <dbReference type="EC" id="3.6.5.n1"/>
    </reaction>
</comment>
<feature type="domain" description="Tr-type G" evidence="7">
    <location>
        <begin position="104"/>
        <end position="295"/>
    </location>
</feature>
<evidence type="ECO:0000256" key="2">
    <source>
        <dbReference type="ARBA" id="ARBA00022741"/>
    </source>
</evidence>
<keyword evidence="2 6" id="KW-0547">Nucleotide-binding</keyword>
<comment type="similarity">
    <text evidence="1">Belongs to the TRAFAC class translation factor GTPase superfamily. Classic translation factor GTPase family. LepA subfamily.</text>
</comment>
<gene>
    <name evidence="8" type="ORF">DH2020_012580</name>
</gene>
<dbReference type="InterPro" id="IPR000640">
    <property type="entry name" value="EFG_V-like"/>
</dbReference>
<dbReference type="InterPro" id="IPR006297">
    <property type="entry name" value="EF-4"/>
</dbReference>
<comment type="caution">
    <text evidence="8">The sequence shown here is derived from an EMBL/GenBank/DDBJ whole genome shotgun (WGS) entry which is preliminary data.</text>
</comment>
<evidence type="ECO:0000256" key="3">
    <source>
        <dbReference type="ARBA" id="ARBA00022801"/>
    </source>
</evidence>
<dbReference type="CDD" id="cd01890">
    <property type="entry name" value="LepA"/>
    <property type="match status" value="1"/>
</dbReference>
<evidence type="ECO:0000256" key="4">
    <source>
        <dbReference type="ARBA" id="ARBA00022917"/>
    </source>
</evidence>
<evidence type="ECO:0000256" key="5">
    <source>
        <dbReference type="ARBA" id="ARBA00023134"/>
    </source>
</evidence>
<keyword evidence="9" id="KW-1185">Reference proteome</keyword>
<feature type="binding site" evidence="6">
    <location>
        <begin position="232"/>
        <end position="235"/>
    </location>
    <ligand>
        <name>GTP</name>
        <dbReference type="ChEBI" id="CHEBI:37565"/>
    </ligand>
</feature>
<dbReference type="SUPFAM" id="SSF54980">
    <property type="entry name" value="EF-G C-terminal domain-like"/>
    <property type="match status" value="2"/>
</dbReference>
<name>A0ABR0X2A5_REHGL</name>
<dbReference type="Gene3D" id="3.30.70.240">
    <property type="match status" value="1"/>
</dbReference>
<dbReference type="NCBIfam" id="TIGR01393">
    <property type="entry name" value="lepA"/>
    <property type="match status" value="1"/>
</dbReference>
<dbReference type="Gene3D" id="3.30.70.870">
    <property type="entry name" value="Elongation Factor G (Translational Gtpase), domain 3"/>
    <property type="match status" value="1"/>
</dbReference>
<keyword evidence="4 6" id="KW-0648">Protein biosynthesis</keyword>
<dbReference type="PRINTS" id="PR00315">
    <property type="entry name" value="ELONGATNFCT"/>
</dbReference>
<protein>
    <recommendedName>
        <fullName evidence="6">Translation factor GUF1 homolog, mitochondrial</fullName>
        <ecNumber evidence="6">3.6.5.n1</ecNumber>
    </recommendedName>
    <alternativeName>
        <fullName evidence="6">Elongation factor 4 homolog</fullName>
        <shortName evidence="6">EF-4</shortName>
    </alternativeName>
    <alternativeName>
        <fullName evidence="6">GTPase GUF1 homolog</fullName>
    </alternativeName>
    <alternativeName>
        <fullName evidence="6">Ribosomal back-translocase</fullName>
    </alternativeName>
</protein>
<evidence type="ECO:0000313" key="9">
    <source>
        <dbReference type="Proteomes" id="UP001318860"/>
    </source>
</evidence>
<dbReference type="Pfam" id="PF00009">
    <property type="entry name" value="GTP_EFTU"/>
    <property type="match status" value="1"/>
</dbReference>
<dbReference type="SUPFAM" id="SSF52540">
    <property type="entry name" value="P-loop containing nucleoside triphosphate hydrolases"/>
    <property type="match status" value="1"/>
</dbReference>
<comment type="subcellular location">
    <subcellularLocation>
        <location evidence="6">Mitochondrion inner membrane</location>
        <topology evidence="6">Peripheral membrane protein</topology>
        <orientation evidence="6">Matrix side</orientation>
    </subcellularLocation>
</comment>
<dbReference type="Pfam" id="PF00679">
    <property type="entry name" value="EFG_C"/>
    <property type="match status" value="1"/>
</dbReference>
<dbReference type="PROSITE" id="PS00301">
    <property type="entry name" value="G_TR_1"/>
    <property type="match status" value="1"/>
</dbReference>
<dbReference type="Gene3D" id="3.40.50.300">
    <property type="entry name" value="P-loop containing nucleotide triphosphate hydrolases"/>
    <property type="match status" value="1"/>
</dbReference>
<dbReference type="InterPro" id="IPR000795">
    <property type="entry name" value="T_Tr_GTP-bd_dom"/>
</dbReference>
<organism evidence="8 9">
    <name type="scientific">Rehmannia glutinosa</name>
    <name type="common">Chinese foxglove</name>
    <dbReference type="NCBI Taxonomy" id="99300"/>
    <lineage>
        <taxon>Eukaryota</taxon>
        <taxon>Viridiplantae</taxon>
        <taxon>Streptophyta</taxon>
        <taxon>Embryophyta</taxon>
        <taxon>Tracheophyta</taxon>
        <taxon>Spermatophyta</taxon>
        <taxon>Magnoliopsida</taxon>
        <taxon>eudicotyledons</taxon>
        <taxon>Gunneridae</taxon>
        <taxon>Pentapetalae</taxon>
        <taxon>asterids</taxon>
        <taxon>lamiids</taxon>
        <taxon>Lamiales</taxon>
        <taxon>Orobanchaceae</taxon>
        <taxon>Rehmannieae</taxon>
        <taxon>Rehmannia</taxon>
    </lineage>
</organism>
<feature type="binding site" evidence="6">
    <location>
        <begin position="178"/>
        <end position="182"/>
    </location>
    <ligand>
        <name>GTP</name>
        <dbReference type="ChEBI" id="CHEBI:37565"/>
    </ligand>
</feature>
<dbReference type="Proteomes" id="UP001318860">
    <property type="component" value="Unassembled WGS sequence"/>
</dbReference>